<dbReference type="GO" id="GO:0051287">
    <property type="term" value="F:NAD binding"/>
    <property type="evidence" value="ECO:0007669"/>
    <property type="project" value="InterPro"/>
</dbReference>
<feature type="domain" description="D-isomer specific 2-hydroxyacid dehydrogenase NAD-binding" evidence="6">
    <location>
        <begin position="107"/>
        <end position="288"/>
    </location>
</feature>
<dbReference type="InterPro" id="IPR006140">
    <property type="entry name" value="D-isomer_DH_NAD-bd"/>
</dbReference>
<dbReference type="AlphaFoldDB" id="A0A9E2KPT6"/>
<dbReference type="Proteomes" id="UP000824150">
    <property type="component" value="Unassembled WGS sequence"/>
</dbReference>
<dbReference type="EMBL" id="JAHLFG010000065">
    <property type="protein sequence ID" value="MBU3827053.1"/>
    <property type="molecule type" value="Genomic_DNA"/>
</dbReference>
<evidence type="ECO:0000256" key="2">
    <source>
        <dbReference type="ARBA" id="ARBA00023002"/>
    </source>
</evidence>
<comment type="caution">
    <text evidence="7">The sequence shown here is derived from an EMBL/GenBank/DDBJ whole genome shotgun (WGS) entry which is preliminary data.</text>
</comment>
<evidence type="ECO:0000256" key="4">
    <source>
        <dbReference type="RuleBase" id="RU003719"/>
    </source>
</evidence>
<gene>
    <name evidence="7" type="ORF">IAA31_06140</name>
</gene>
<organism evidence="7 8">
    <name type="scientific">Candidatus Anaerobiospirillum merdipullorum</name>
    <dbReference type="NCBI Taxonomy" id="2838450"/>
    <lineage>
        <taxon>Bacteria</taxon>
        <taxon>Pseudomonadati</taxon>
        <taxon>Pseudomonadota</taxon>
        <taxon>Gammaproteobacteria</taxon>
        <taxon>Aeromonadales</taxon>
        <taxon>Succinivibrionaceae</taxon>
        <taxon>Anaerobiospirillum</taxon>
    </lineage>
</organism>
<dbReference type="Pfam" id="PF02826">
    <property type="entry name" value="2-Hacid_dh_C"/>
    <property type="match status" value="1"/>
</dbReference>
<accession>A0A9E2KPT6</accession>
<keyword evidence="3" id="KW-0520">NAD</keyword>
<dbReference type="InterPro" id="IPR050418">
    <property type="entry name" value="D-iso_2-hydroxyacid_DH_PdxB"/>
</dbReference>
<protein>
    <submittedName>
        <fullName evidence="7">Glycerate dehydrogenase</fullName>
    </submittedName>
</protein>
<proteinExistence type="inferred from homology"/>
<dbReference type="Gene3D" id="3.40.50.720">
    <property type="entry name" value="NAD(P)-binding Rossmann-like Domain"/>
    <property type="match status" value="2"/>
</dbReference>
<dbReference type="InterPro" id="IPR006139">
    <property type="entry name" value="D-isomer_2_OHA_DH_cat_dom"/>
</dbReference>
<comment type="similarity">
    <text evidence="1 4">Belongs to the D-isomer specific 2-hydroxyacid dehydrogenase family.</text>
</comment>
<evidence type="ECO:0000259" key="5">
    <source>
        <dbReference type="Pfam" id="PF00389"/>
    </source>
</evidence>
<dbReference type="PANTHER" id="PTHR43761:SF1">
    <property type="entry name" value="D-ISOMER SPECIFIC 2-HYDROXYACID DEHYDROGENASE CATALYTIC DOMAIN-CONTAINING PROTEIN-RELATED"/>
    <property type="match status" value="1"/>
</dbReference>
<reference evidence="7" key="1">
    <citation type="journal article" date="2021" name="PeerJ">
        <title>Extensive microbial diversity within the chicken gut microbiome revealed by metagenomics and culture.</title>
        <authorList>
            <person name="Gilroy R."/>
            <person name="Ravi A."/>
            <person name="Getino M."/>
            <person name="Pursley I."/>
            <person name="Horton D.L."/>
            <person name="Alikhan N.F."/>
            <person name="Baker D."/>
            <person name="Gharbi K."/>
            <person name="Hall N."/>
            <person name="Watson M."/>
            <person name="Adriaenssens E.M."/>
            <person name="Foster-Nyarko E."/>
            <person name="Jarju S."/>
            <person name="Secka A."/>
            <person name="Antonio M."/>
            <person name="Oren A."/>
            <person name="Chaudhuri R.R."/>
            <person name="La Ragione R."/>
            <person name="Hildebrand F."/>
            <person name="Pallen M.J."/>
        </authorList>
    </citation>
    <scope>NUCLEOTIDE SEQUENCE</scope>
    <source>
        <strain evidence="7">687</strain>
    </source>
</reference>
<dbReference type="SUPFAM" id="SSF52283">
    <property type="entry name" value="Formate/glycerate dehydrogenase catalytic domain-like"/>
    <property type="match status" value="1"/>
</dbReference>
<evidence type="ECO:0000313" key="8">
    <source>
        <dbReference type="Proteomes" id="UP000824150"/>
    </source>
</evidence>
<evidence type="ECO:0000256" key="3">
    <source>
        <dbReference type="ARBA" id="ARBA00023027"/>
    </source>
</evidence>
<dbReference type="InterPro" id="IPR036291">
    <property type="entry name" value="NAD(P)-bd_dom_sf"/>
</dbReference>
<reference evidence="7" key="2">
    <citation type="submission" date="2021-04" db="EMBL/GenBank/DDBJ databases">
        <authorList>
            <person name="Gilroy R."/>
        </authorList>
    </citation>
    <scope>NUCLEOTIDE SEQUENCE</scope>
    <source>
        <strain evidence="7">687</strain>
    </source>
</reference>
<dbReference type="PROSITE" id="PS00671">
    <property type="entry name" value="D_2_HYDROXYACID_DH_3"/>
    <property type="match status" value="1"/>
</dbReference>
<dbReference type="Pfam" id="PF00389">
    <property type="entry name" value="2-Hacid_dh"/>
    <property type="match status" value="1"/>
</dbReference>
<sequence>MEQIVVLDNSAIPAQYPLLRPNFAHTWTSYELTSYEDIVSCAREASMILTSKCKLDASVIAQLPNLRYIGCLATGYNNIDIKAAAARGIAVTNAQGYSTEAVAEHSITMLLYLARRLGTTEQAMQQGAWMKSPTFWMLPGGILMDLKGKVLTIIGAGAIGSRTAQLAAAFGMQIVKAEHKDATTIRPGYTAFNEALEMADAIIVCCPLTAQTINLIAAPELARLKPTCILINNSRGGLINENDMVTALLDGKLGGVGTDVASTEPLPATHPFSKVLHCPNFILTPHQAWASQGALEELLLQVKDNMEAFVRGERLRRVES</sequence>
<evidence type="ECO:0000259" key="6">
    <source>
        <dbReference type="Pfam" id="PF02826"/>
    </source>
</evidence>
<feature type="domain" description="D-isomer specific 2-hydroxyacid dehydrogenase catalytic" evidence="5">
    <location>
        <begin position="28"/>
        <end position="317"/>
    </location>
</feature>
<dbReference type="InterPro" id="IPR029753">
    <property type="entry name" value="D-isomer_DH_CS"/>
</dbReference>
<dbReference type="GO" id="GO:0016616">
    <property type="term" value="F:oxidoreductase activity, acting on the CH-OH group of donors, NAD or NADP as acceptor"/>
    <property type="evidence" value="ECO:0007669"/>
    <property type="project" value="InterPro"/>
</dbReference>
<evidence type="ECO:0000313" key="7">
    <source>
        <dbReference type="EMBL" id="MBU3827053.1"/>
    </source>
</evidence>
<name>A0A9E2KPT6_9GAMM</name>
<evidence type="ECO:0000256" key="1">
    <source>
        <dbReference type="ARBA" id="ARBA00005854"/>
    </source>
</evidence>
<dbReference type="PANTHER" id="PTHR43761">
    <property type="entry name" value="D-ISOMER SPECIFIC 2-HYDROXYACID DEHYDROGENASE FAMILY PROTEIN (AFU_ORTHOLOGUE AFUA_1G13630)"/>
    <property type="match status" value="1"/>
</dbReference>
<keyword evidence="2 4" id="KW-0560">Oxidoreductase</keyword>
<dbReference type="SUPFAM" id="SSF51735">
    <property type="entry name" value="NAD(P)-binding Rossmann-fold domains"/>
    <property type="match status" value="1"/>
</dbReference>